<accession>B9T4C9</accession>
<comment type="cofactor">
    <cofactor evidence="1">
        <name>heme</name>
        <dbReference type="ChEBI" id="CHEBI:30413"/>
    </cofactor>
</comment>
<dbReference type="STRING" id="3988.B9T4C9"/>
<dbReference type="AlphaFoldDB" id="B9T4C9"/>
<keyword evidence="6" id="KW-1133">Transmembrane helix</keyword>
<dbReference type="InParanoid" id="B9T4C9"/>
<keyword evidence="4" id="KW-0560">Oxidoreductase</keyword>
<evidence type="ECO:0000256" key="4">
    <source>
        <dbReference type="ARBA" id="ARBA00023002"/>
    </source>
</evidence>
<name>B9T4C9_RICCO</name>
<sequence length="159" mass="18480">MFTITCLLSTLIPYLVSFIVFLVFLEQISYLIKRRNTPGPLLVLPFLGNAISLVRDPTKFWDRQSSFSKKLGFSTNYIIGRFILFIRDTELSHLIFANVRPDAFMLVGHPFGKKLFGEHNLIYMFGQDHKDLRRRIAPNFTPRALSTYSDIQQIIILKH</sequence>
<keyword evidence="6" id="KW-0812">Transmembrane</keyword>
<dbReference type="eggNOG" id="KOG0157">
    <property type="taxonomic scope" value="Eukaryota"/>
</dbReference>
<evidence type="ECO:0000256" key="3">
    <source>
        <dbReference type="ARBA" id="ARBA00022723"/>
    </source>
</evidence>
<dbReference type="GO" id="GO:0016705">
    <property type="term" value="F:oxidoreductase activity, acting on paired donors, with incorporation or reduction of molecular oxygen"/>
    <property type="evidence" value="ECO:0007669"/>
    <property type="project" value="InterPro"/>
</dbReference>
<keyword evidence="3" id="KW-0479">Metal-binding</keyword>
<keyword evidence="6" id="KW-0472">Membrane</keyword>
<dbReference type="EMBL" id="EQ974466">
    <property type="protein sequence ID" value="EEF29290.1"/>
    <property type="molecule type" value="Genomic_DNA"/>
</dbReference>
<comment type="similarity">
    <text evidence="2">Belongs to the cytochrome P450 family.</text>
</comment>
<keyword evidence="5" id="KW-0408">Iron</keyword>
<evidence type="ECO:0000313" key="7">
    <source>
        <dbReference type="EMBL" id="EEF29290.1"/>
    </source>
</evidence>
<dbReference type="SUPFAM" id="SSF48264">
    <property type="entry name" value="Cytochrome P450"/>
    <property type="match status" value="1"/>
</dbReference>
<evidence type="ECO:0000313" key="8">
    <source>
        <dbReference type="Proteomes" id="UP000008311"/>
    </source>
</evidence>
<evidence type="ECO:0000256" key="5">
    <source>
        <dbReference type="ARBA" id="ARBA00023004"/>
    </source>
</evidence>
<dbReference type="Proteomes" id="UP000008311">
    <property type="component" value="Unassembled WGS sequence"/>
</dbReference>
<evidence type="ECO:0000256" key="1">
    <source>
        <dbReference type="ARBA" id="ARBA00001971"/>
    </source>
</evidence>
<proteinExistence type="inferred from homology"/>
<dbReference type="InterPro" id="IPR036396">
    <property type="entry name" value="Cyt_P450_sf"/>
</dbReference>
<evidence type="ECO:0000256" key="6">
    <source>
        <dbReference type="SAM" id="Phobius"/>
    </source>
</evidence>
<dbReference type="PANTHER" id="PTHR24286:SF228">
    <property type="entry name" value="C-22 STEROL DESATURASE ERG5"/>
    <property type="match status" value="1"/>
</dbReference>
<gene>
    <name evidence="7" type="ORF">RCOM_0203680</name>
</gene>
<keyword evidence="8" id="KW-1185">Reference proteome</keyword>
<organism evidence="7 8">
    <name type="scientific">Ricinus communis</name>
    <name type="common">Castor bean</name>
    <dbReference type="NCBI Taxonomy" id="3988"/>
    <lineage>
        <taxon>Eukaryota</taxon>
        <taxon>Viridiplantae</taxon>
        <taxon>Streptophyta</taxon>
        <taxon>Embryophyta</taxon>
        <taxon>Tracheophyta</taxon>
        <taxon>Spermatophyta</taxon>
        <taxon>Magnoliopsida</taxon>
        <taxon>eudicotyledons</taxon>
        <taxon>Gunneridae</taxon>
        <taxon>Pentapetalae</taxon>
        <taxon>rosids</taxon>
        <taxon>fabids</taxon>
        <taxon>Malpighiales</taxon>
        <taxon>Euphorbiaceae</taxon>
        <taxon>Acalyphoideae</taxon>
        <taxon>Acalypheae</taxon>
        <taxon>Ricinus</taxon>
    </lineage>
</organism>
<dbReference type="GO" id="GO:0020037">
    <property type="term" value="F:heme binding"/>
    <property type="evidence" value="ECO:0007669"/>
    <property type="project" value="InterPro"/>
</dbReference>
<protein>
    <submittedName>
        <fullName evidence="7">Cytochrome P450, putative</fullName>
    </submittedName>
</protein>
<dbReference type="GO" id="GO:0005506">
    <property type="term" value="F:iron ion binding"/>
    <property type="evidence" value="ECO:0007669"/>
    <property type="project" value="InterPro"/>
</dbReference>
<reference evidence="8" key="1">
    <citation type="journal article" date="2010" name="Nat. Biotechnol.">
        <title>Draft genome sequence of the oilseed species Ricinus communis.</title>
        <authorList>
            <person name="Chan A.P."/>
            <person name="Crabtree J."/>
            <person name="Zhao Q."/>
            <person name="Lorenzi H."/>
            <person name="Orvis J."/>
            <person name="Puiu D."/>
            <person name="Melake-Berhan A."/>
            <person name="Jones K.M."/>
            <person name="Redman J."/>
            <person name="Chen G."/>
            <person name="Cahoon E.B."/>
            <person name="Gedil M."/>
            <person name="Stanke M."/>
            <person name="Haas B.J."/>
            <person name="Wortman J.R."/>
            <person name="Fraser-Liggett C.M."/>
            <person name="Ravel J."/>
            <person name="Rabinowicz P.D."/>
        </authorList>
    </citation>
    <scope>NUCLEOTIDE SEQUENCE [LARGE SCALE GENOMIC DNA]</scope>
    <source>
        <strain evidence="8">cv. Hale</strain>
    </source>
</reference>
<dbReference type="GO" id="GO:0004497">
    <property type="term" value="F:monooxygenase activity"/>
    <property type="evidence" value="ECO:0007669"/>
    <property type="project" value="InterPro"/>
</dbReference>
<evidence type="ECO:0000256" key="2">
    <source>
        <dbReference type="ARBA" id="ARBA00010617"/>
    </source>
</evidence>
<dbReference type="Gene3D" id="1.10.630.10">
    <property type="entry name" value="Cytochrome P450"/>
    <property type="match status" value="1"/>
</dbReference>
<dbReference type="PANTHER" id="PTHR24286">
    <property type="entry name" value="CYTOCHROME P450 26"/>
    <property type="match status" value="1"/>
</dbReference>
<feature type="transmembrane region" description="Helical" evidence="6">
    <location>
        <begin position="12"/>
        <end position="32"/>
    </location>
</feature>